<evidence type="ECO:0000313" key="1">
    <source>
        <dbReference type="EMBL" id="RVW12826.1"/>
    </source>
</evidence>
<gene>
    <name evidence="1" type="ORF">CK203_113435</name>
</gene>
<name>A0A438BPC3_VITVI</name>
<evidence type="ECO:0000313" key="2">
    <source>
        <dbReference type="Proteomes" id="UP000288805"/>
    </source>
</evidence>
<accession>A0A438BPC3</accession>
<dbReference type="AlphaFoldDB" id="A0A438BPC3"/>
<dbReference type="EMBL" id="QGNW01002678">
    <property type="protein sequence ID" value="RVW12826.1"/>
    <property type="molecule type" value="Genomic_DNA"/>
</dbReference>
<proteinExistence type="predicted"/>
<sequence length="156" mass="17808">MEGGLPDVVKLGCKVGELTFTYLVLSSRLQDNLVRRDVTNRIIWKELKNGVSIVISLVCLGAMEVDSFPLGHYLEFLGVAKSLSKPLALIGASYAGMVWVKLDTIHDMMVISLKCFENSIRDKTLWRIVCLSLLWIVWRERNAKIFEETWKTLEMM</sequence>
<protein>
    <submittedName>
        <fullName evidence="1">Uncharacterized protein</fullName>
    </submittedName>
</protein>
<reference evidence="1 2" key="1">
    <citation type="journal article" date="2018" name="PLoS Genet.">
        <title>Population sequencing reveals clonal diversity and ancestral inbreeding in the grapevine cultivar Chardonnay.</title>
        <authorList>
            <person name="Roach M.J."/>
            <person name="Johnson D.L."/>
            <person name="Bohlmann J."/>
            <person name="van Vuuren H.J."/>
            <person name="Jones S.J."/>
            <person name="Pretorius I.S."/>
            <person name="Schmidt S.A."/>
            <person name="Borneman A.R."/>
        </authorList>
    </citation>
    <scope>NUCLEOTIDE SEQUENCE [LARGE SCALE GENOMIC DNA]</scope>
    <source>
        <strain evidence="2">cv. Chardonnay</strain>
        <tissue evidence="1">Leaf</tissue>
    </source>
</reference>
<comment type="caution">
    <text evidence="1">The sequence shown here is derived from an EMBL/GenBank/DDBJ whole genome shotgun (WGS) entry which is preliminary data.</text>
</comment>
<dbReference type="Proteomes" id="UP000288805">
    <property type="component" value="Unassembled WGS sequence"/>
</dbReference>
<organism evidence="1 2">
    <name type="scientific">Vitis vinifera</name>
    <name type="common">Grape</name>
    <dbReference type="NCBI Taxonomy" id="29760"/>
    <lineage>
        <taxon>Eukaryota</taxon>
        <taxon>Viridiplantae</taxon>
        <taxon>Streptophyta</taxon>
        <taxon>Embryophyta</taxon>
        <taxon>Tracheophyta</taxon>
        <taxon>Spermatophyta</taxon>
        <taxon>Magnoliopsida</taxon>
        <taxon>eudicotyledons</taxon>
        <taxon>Gunneridae</taxon>
        <taxon>Pentapetalae</taxon>
        <taxon>rosids</taxon>
        <taxon>Vitales</taxon>
        <taxon>Vitaceae</taxon>
        <taxon>Viteae</taxon>
        <taxon>Vitis</taxon>
    </lineage>
</organism>